<accession>A0A6J7APX4</accession>
<dbReference type="InterPro" id="IPR023485">
    <property type="entry name" value="Ptyr_pPase"/>
</dbReference>
<dbReference type="PANTHER" id="PTHR11717:SF7">
    <property type="entry name" value="LOW MOLECULAR WEIGHT PHOSPHOTYROSINE PROTEIN PHOSPHATASE"/>
    <property type="match status" value="1"/>
</dbReference>
<dbReference type="EMBL" id="CAFBMH010000001">
    <property type="protein sequence ID" value="CAB4888278.1"/>
    <property type="molecule type" value="Genomic_DNA"/>
</dbReference>
<dbReference type="InterPro" id="IPR036196">
    <property type="entry name" value="Ptyr_pPase_sf"/>
</dbReference>
<dbReference type="Gene3D" id="3.40.50.2300">
    <property type="match status" value="1"/>
</dbReference>
<dbReference type="EMBL" id="CAEZYR010000004">
    <property type="protein sequence ID" value="CAB4726731.1"/>
    <property type="molecule type" value="Genomic_DNA"/>
</dbReference>
<feature type="domain" description="Phosphotyrosine protein phosphatase I" evidence="2">
    <location>
        <begin position="11"/>
        <end position="175"/>
    </location>
</feature>
<dbReference type="EC" id="3.1.3.48" evidence="1"/>
<protein>
    <recommendedName>
        <fullName evidence="1">protein-tyrosine-phosphatase</fullName>
        <ecNumber evidence="1">3.1.3.48</ecNumber>
    </recommendedName>
</protein>
<dbReference type="PANTHER" id="PTHR11717">
    <property type="entry name" value="LOW MOLECULAR WEIGHT PROTEIN TYROSINE PHOSPHATASE"/>
    <property type="match status" value="1"/>
</dbReference>
<dbReference type="GO" id="GO:0004725">
    <property type="term" value="F:protein tyrosine phosphatase activity"/>
    <property type="evidence" value="ECO:0007669"/>
    <property type="project" value="UniProtKB-EC"/>
</dbReference>
<name>A0A6J7APX4_9ZZZZ</name>
<evidence type="ECO:0000259" key="2">
    <source>
        <dbReference type="SMART" id="SM00226"/>
    </source>
</evidence>
<evidence type="ECO:0000313" key="5">
    <source>
        <dbReference type="EMBL" id="CAB4888278.1"/>
    </source>
</evidence>
<reference evidence="4" key="1">
    <citation type="submission" date="2020-05" db="EMBL/GenBank/DDBJ databases">
        <authorList>
            <person name="Chiriac C."/>
            <person name="Salcher M."/>
            <person name="Ghai R."/>
            <person name="Kavagutti S V."/>
        </authorList>
    </citation>
    <scope>NUCLEOTIDE SEQUENCE</scope>
</reference>
<evidence type="ECO:0000313" key="4">
    <source>
        <dbReference type="EMBL" id="CAB4834029.1"/>
    </source>
</evidence>
<organism evidence="4">
    <name type="scientific">freshwater metagenome</name>
    <dbReference type="NCBI Taxonomy" id="449393"/>
    <lineage>
        <taxon>unclassified sequences</taxon>
        <taxon>metagenomes</taxon>
        <taxon>ecological metagenomes</taxon>
    </lineage>
</organism>
<proteinExistence type="predicted"/>
<dbReference type="InterPro" id="IPR050438">
    <property type="entry name" value="LMW_PTPase"/>
</dbReference>
<dbReference type="SUPFAM" id="SSF52788">
    <property type="entry name" value="Phosphotyrosine protein phosphatases I"/>
    <property type="match status" value="1"/>
</dbReference>
<evidence type="ECO:0000256" key="1">
    <source>
        <dbReference type="ARBA" id="ARBA00013064"/>
    </source>
</evidence>
<dbReference type="SMART" id="SM00226">
    <property type="entry name" value="LMWPc"/>
    <property type="match status" value="1"/>
</dbReference>
<dbReference type="EMBL" id="CAFABA010000087">
    <property type="protein sequence ID" value="CAB4834029.1"/>
    <property type="molecule type" value="Genomic_DNA"/>
</dbReference>
<sequence length="184" mass="20425">MADEQPIDSRDHVLFLCTGNAARSVMATVMLRDRSDAFRVTGAGTHVIEGHPMSVRTRRALERHGLVDRTHRSRQLWRDDASSAALVVAMAPEHVRWVRENHPAAAPRTATIKRLVQLLSSASDATLAERVRALRLETIESEDWEEVVDPAAGEQPVFDECVDELDVLVDALLLALRPADGYQS</sequence>
<dbReference type="EMBL" id="CAFBOS010000061">
    <property type="protein sequence ID" value="CAB4993960.1"/>
    <property type="molecule type" value="Genomic_DNA"/>
</dbReference>
<dbReference type="AlphaFoldDB" id="A0A6J7APX4"/>
<gene>
    <name evidence="3" type="ORF">UFOPK2754_00194</name>
    <name evidence="4" type="ORF">UFOPK3139_01956</name>
    <name evidence="5" type="ORF">UFOPK3543_00013</name>
    <name evidence="6" type="ORF">UFOPK3967_01197</name>
</gene>
<evidence type="ECO:0000313" key="3">
    <source>
        <dbReference type="EMBL" id="CAB4726731.1"/>
    </source>
</evidence>
<evidence type="ECO:0000313" key="6">
    <source>
        <dbReference type="EMBL" id="CAB4993960.1"/>
    </source>
</evidence>
<dbReference type="Pfam" id="PF01451">
    <property type="entry name" value="LMWPc"/>
    <property type="match status" value="1"/>
</dbReference>